<keyword evidence="7 12" id="KW-0067">ATP-binding</keyword>
<evidence type="ECO:0000256" key="4">
    <source>
        <dbReference type="ARBA" id="ARBA00022741"/>
    </source>
</evidence>
<dbReference type="PROSITE" id="PS50151">
    <property type="entry name" value="UVR"/>
    <property type="match status" value="1"/>
</dbReference>
<dbReference type="InterPro" id="IPR004807">
    <property type="entry name" value="UvrB"/>
</dbReference>
<dbReference type="SUPFAM" id="SSF52540">
    <property type="entry name" value="P-loop containing nucleoside triphosphate hydrolases"/>
    <property type="match status" value="2"/>
</dbReference>
<feature type="binding site" evidence="12">
    <location>
        <begin position="39"/>
        <end position="46"/>
    </location>
    <ligand>
        <name>ATP</name>
        <dbReference type="ChEBI" id="CHEBI:30616"/>
    </ligand>
</feature>
<dbReference type="Proteomes" id="UP000325182">
    <property type="component" value="Unassembled WGS sequence"/>
</dbReference>
<proteinExistence type="inferred from homology"/>
<dbReference type="GO" id="GO:0005737">
    <property type="term" value="C:cytoplasm"/>
    <property type="evidence" value="ECO:0007669"/>
    <property type="project" value="UniProtKB-SubCell"/>
</dbReference>
<evidence type="ECO:0000256" key="11">
    <source>
        <dbReference type="ARBA" id="ARBA00029504"/>
    </source>
</evidence>
<dbReference type="CDD" id="cd18790">
    <property type="entry name" value="SF2_C_UvrB"/>
    <property type="match status" value="1"/>
</dbReference>
<evidence type="ECO:0000256" key="10">
    <source>
        <dbReference type="ARBA" id="ARBA00026033"/>
    </source>
</evidence>
<evidence type="ECO:0000256" key="7">
    <source>
        <dbReference type="ARBA" id="ARBA00022840"/>
    </source>
</evidence>
<dbReference type="InterPro" id="IPR024759">
    <property type="entry name" value="UvrB_YAD/RRR_dom"/>
</dbReference>
<keyword evidence="3 12" id="KW-0963">Cytoplasm</keyword>
<comment type="similarity">
    <text evidence="2 12 13">Belongs to the UvrB family.</text>
</comment>
<organism evidence="18 19">
    <name type="scientific">Rossellomorea vietnamensis</name>
    <dbReference type="NCBI Taxonomy" id="218284"/>
    <lineage>
        <taxon>Bacteria</taxon>
        <taxon>Bacillati</taxon>
        <taxon>Bacillota</taxon>
        <taxon>Bacilli</taxon>
        <taxon>Bacillales</taxon>
        <taxon>Bacillaceae</taxon>
        <taxon>Rossellomorea</taxon>
    </lineage>
</organism>
<dbReference type="GO" id="GO:0016887">
    <property type="term" value="F:ATP hydrolysis activity"/>
    <property type="evidence" value="ECO:0007669"/>
    <property type="project" value="InterPro"/>
</dbReference>
<evidence type="ECO:0000256" key="14">
    <source>
        <dbReference type="SAM" id="Coils"/>
    </source>
</evidence>
<dbReference type="NCBIfam" id="TIGR00631">
    <property type="entry name" value="uvrb"/>
    <property type="match status" value="1"/>
</dbReference>
<evidence type="ECO:0000313" key="19">
    <source>
        <dbReference type="Proteomes" id="UP000325182"/>
    </source>
</evidence>
<evidence type="ECO:0000256" key="13">
    <source>
        <dbReference type="RuleBase" id="RU003587"/>
    </source>
</evidence>
<keyword evidence="4 12" id="KW-0547">Nucleotide-binding</keyword>
<name>A0A5D4MB72_9BACI</name>
<comment type="subunit">
    <text evidence="10 12 13">Forms a heterotetramer with UvrA during the search for lesions. Interacts with UvrC in an incision complex.</text>
</comment>
<dbReference type="SMART" id="SM00487">
    <property type="entry name" value="DEXDc"/>
    <property type="match status" value="1"/>
</dbReference>
<feature type="domain" description="Helicase ATP-binding" evidence="16">
    <location>
        <begin position="26"/>
        <end position="160"/>
    </location>
</feature>
<dbReference type="PANTHER" id="PTHR24029">
    <property type="entry name" value="UVRABC SYSTEM PROTEIN B"/>
    <property type="match status" value="1"/>
</dbReference>
<dbReference type="Pfam" id="PF12344">
    <property type="entry name" value="UvrB"/>
    <property type="match status" value="1"/>
</dbReference>
<dbReference type="NCBIfam" id="NF003673">
    <property type="entry name" value="PRK05298.1"/>
    <property type="match status" value="1"/>
</dbReference>
<dbReference type="CDD" id="cd17916">
    <property type="entry name" value="DEXHc_UvrB"/>
    <property type="match status" value="1"/>
</dbReference>
<dbReference type="InterPro" id="IPR001650">
    <property type="entry name" value="Helicase_C-like"/>
</dbReference>
<dbReference type="InterPro" id="IPR006935">
    <property type="entry name" value="Helicase/UvrB_N"/>
</dbReference>
<dbReference type="Pfam" id="PF00271">
    <property type="entry name" value="Helicase_C"/>
    <property type="match status" value="1"/>
</dbReference>
<dbReference type="InterPro" id="IPR041471">
    <property type="entry name" value="UvrB_inter"/>
</dbReference>
<keyword evidence="6 12" id="KW-0228">DNA excision</keyword>
<feature type="coiled-coil region" evidence="14">
    <location>
        <begin position="260"/>
        <end position="291"/>
    </location>
</feature>
<protein>
    <recommendedName>
        <fullName evidence="11 12">UvrABC system protein B</fullName>
        <shortName evidence="12">Protein UvrB</shortName>
    </recommendedName>
    <alternativeName>
        <fullName evidence="12">Excinuclease ABC subunit B</fullName>
    </alternativeName>
</protein>
<evidence type="ECO:0000256" key="5">
    <source>
        <dbReference type="ARBA" id="ARBA00022763"/>
    </source>
</evidence>
<keyword evidence="14" id="KW-0175">Coiled coil</keyword>
<dbReference type="Gene3D" id="4.10.860.10">
    <property type="entry name" value="UVR domain"/>
    <property type="match status" value="1"/>
</dbReference>
<keyword evidence="8 12" id="KW-0267">Excision nuclease</keyword>
<dbReference type="SMART" id="SM00490">
    <property type="entry name" value="HELICc"/>
    <property type="match status" value="1"/>
</dbReference>
<evidence type="ECO:0000256" key="8">
    <source>
        <dbReference type="ARBA" id="ARBA00022881"/>
    </source>
</evidence>
<accession>A0A5D4MB72</accession>
<dbReference type="GO" id="GO:0003677">
    <property type="term" value="F:DNA binding"/>
    <property type="evidence" value="ECO:0007669"/>
    <property type="project" value="UniProtKB-UniRule"/>
</dbReference>
<dbReference type="AlphaFoldDB" id="A0A5D4MB72"/>
<dbReference type="InterPro" id="IPR014001">
    <property type="entry name" value="Helicase_ATP-bd"/>
</dbReference>
<sequence>MKDQFQLKSHYEPQGDQPAAIKEIAQGIRDGKRHQTLLGATGTGKTFTVSNVIKEVNKPTLVIAHNKTLAGQLYSEFKEFFPDNAVEYFVSYYDYYQPEAYVPQTDTFIEKDASINDEIDKLRHSATSSLFERKDVIVIASVSCIYGLGSPEEYRNLVVSLRTGMEIERNQLLRKLVDVQYARNDIDFKRGTFRVRGDVVEIFPASKDEHCMRIEFFGDEIDRIREVDSLTGEIIGERDHVAIFPASHFVTREEKMKVAIGNIEQELEEQLKIMREENKLLEAQRLEQRTRYDLEMMREMGFCSGIENYSRHLTLRPAGSTPYTLLDYFPDDFMIVIDESHVTLPQIRGMFNGDQARKKVLVDHGFRLPSAMDNRPLRFEEFEKKVDQLVYVSATPGPYEEEHSPEMIQQIIRPTGLLDPTIDVRPIEGQIDDMIGEINERIEKNERVLVTTLTKKMSEDLSAYLKEIGIKVQYLHSEIKTLERIEILRDLRMGKYDVLVGINLLREGLDIPEVSLVTILDADKEGFLRSERSLIQTIGRAARNSNGHVIMYADKITDSMRKALDETSRRREIQTAYNEKHGITPQTIKKNIPNLIRATYAAEDQAEYEGTPKKTAKLTKPEREKLIASLEGEMKEAARALDFERAAQLRDTVLELKAEG</sequence>
<comment type="function">
    <text evidence="12">The UvrABC repair system catalyzes the recognition and processing of DNA lesions. A damage recognition complex composed of 2 UvrA and 2 UvrB subunits scans DNA for abnormalities. Upon binding of the UvrA(2)B(2) complex to a putative damaged site, the DNA wraps around one UvrB monomer. DNA wrap is dependent on ATP binding by UvrB and probably causes local melting of the DNA helix, facilitating insertion of UvrB beta-hairpin between the DNA strands. Then UvrB probes one DNA strand for the presence of a lesion. If a lesion is found the UvrA subunits dissociate and the UvrB-DNA preincision complex is formed. This complex is subsequently bound by UvrC and the second UvrB is released. If no lesion is found, the DNA wraps around the other UvrB subunit that will check the other stand for damage.</text>
</comment>
<dbReference type="PROSITE" id="PS51194">
    <property type="entry name" value="HELICASE_CTER"/>
    <property type="match status" value="1"/>
</dbReference>
<dbReference type="InterPro" id="IPR001943">
    <property type="entry name" value="UVR_dom"/>
</dbReference>
<feature type="domain" description="UVR" evidence="15">
    <location>
        <begin position="624"/>
        <end position="659"/>
    </location>
</feature>
<dbReference type="GO" id="GO:0005524">
    <property type="term" value="F:ATP binding"/>
    <property type="evidence" value="ECO:0007669"/>
    <property type="project" value="UniProtKB-UniRule"/>
</dbReference>
<evidence type="ECO:0000259" key="15">
    <source>
        <dbReference type="PROSITE" id="PS50151"/>
    </source>
</evidence>
<dbReference type="InterPro" id="IPR036876">
    <property type="entry name" value="UVR_dom_sf"/>
</dbReference>
<reference evidence="18 19" key="1">
    <citation type="submission" date="2019-08" db="EMBL/GenBank/DDBJ databases">
        <title>Bacillus genomes from the desert of Cuatro Cienegas, Coahuila.</title>
        <authorList>
            <person name="Olmedo-Alvarez G."/>
        </authorList>
    </citation>
    <scope>NUCLEOTIDE SEQUENCE [LARGE SCALE GENOMIC DNA]</scope>
    <source>
        <strain evidence="18 19">CH128b_4D</strain>
    </source>
</reference>
<dbReference type="Pfam" id="PF17757">
    <property type="entry name" value="UvrB_inter"/>
    <property type="match status" value="1"/>
</dbReference>
<dbReference type="GO" id="GO:0009432">
    <property type="term" value="P:SOS response"/>
    <property type="evidence" value="ECO:0007669"/>
    <property type="project" value="UniProtKB-UniRule"/>
</dbReference>
<comment type="domain">
    <text evidence="12">The beta-hairpin motif is involved in DNA binding.</text>
</comment>
<evidence type="ECO:0000313" key="18">
    <source>
        <dbReference type="EMBL" id="TYR98962.1"/>
    </source>
</evidence>
<dbReference type="Pfam" id="PF04851">
    <property type="entry name" value="ResIII"/>
    <property type="match status" value="1"/>
</dbReference>
<dbReference type="PROSITE" id="PS51192">
    <property type="entry name" value="HELICASE_ATP_BIND_1"/>
    <property type="match status" value="1"/>
</dbReference>
<evidence type="ECO:0000259" key="17">
    <source>
        <dbReference type="PROSITE" id="PS51194"/>
    </source>
</evidence>
<evidence type="ECO:0000256" key="1">
    <source>
        <dbReference type="ARBA" id="ARBA00004496"/>
    </source>
</evidence>
<dbReference type="Pfam" id="PF02151">
    <property type="entry name" value="UVR"/>
    <property type="match status" value="1"/>
</dbReference>
<gene>
    <name evidence="12 18" type="primary">uvrB</name>
    <name evidence="18" type="ORF">FZC84_12485</name>
</gene>
<dbReference type="GO" id="GO:0009380">
    <property type="term" value="C:excinuclease repair complex"/>
    <property type="evidence" value="ECO:0007669"/>
    <property type="project" value="InterPro"/>
</dbReference>
<keyword evidence="5 12" id="KW-0227">DNA damage</keyword>
<evidence type="ECO:0000256" key="12">
    <source>
        <dbReference type="HAMAP-Rule" id="MF_00204"/>
    </source>
</evidence>
<dbReference type="EMBL" id="VTEG01000008">
    <property type="protein sequence ID" value="TYR98962.1"/>
    <property type="molecule type" value="Genomic_DNA"/>
</dbReference>
<dbReference type="PANTHER" id="PTHR24029:SF0">
    <property type="entry name" value="UVRABC SYSTEM PROTEIN B"/>
    <property type="match status" value="1"/>
</dbReference>
<dbReference type="GO" id="GO:0009381">
    <property type="term" value="F:excinuclease ABC activity"/>
    <property type="evidence" value="ECO:0007669"/>
    <property type="project" value="UniProtKB-UniRule"/>
</dbReference>
<comment type="caution">
    <text evidence="18">The sequence shown here is derived from an EMBL/GenBank/DDBJ whole genome shotgun (WGS) entry which is preliminary data.</text>
</comment>
<dbReference type="RefSeq" id="WP_148954196.1">
    <property type="nucleotide sequence ID" value="NZ_VTEG01000008.1"/>
</dbReference>
<evidence type="ECO:0000256" key="6">
    <source>
        <dbReference type="ARBA" id="ARBA00022769"/>
    </source>
</evidence>
<dbReference type="Gene3D" id="3.40.50.300">
    <property type="entry name" value="P-loop containing nucleotide triphosphate hydrolases"/>
    <property type="match status" value="3"/>
</dbReference>
<feature type="domain" description="Helicase C-terminal" evidence="17">
    <location>
        <begin position="430"/>
        <end position="596"/>
    </location>
</feature>
<comment type="subcellular location">
    <subcellularLocation>
        <location evidence="1 12 13">Cytoplasm</location>
    </subcellularLocation>
</comment>
<evidence type="ECO:0000256" key="3">
    <source>
        <dbReference type="ARBA" id="ARBA00022490"/>
    </source>
</evidence>
<feature type="short sequence motif" description="Beta-hairpin" evidence="12">
    <location>
        <begin position="92"/>
        <end position="115"/>
    </location>
</feature>
<dbReference type="SUPFAM" id="SSF46600">
    <property type="entry name" value="C-terminal UvrC-binding domain of UvrB"/>
    <property type="match status" value="1"/>
</dbReference>
<evidence type="ECO:0000259" key="16">
    <source>
        <dbReference type="PROSITE" id="PS51192"/>
    </source>
</evidence>
<evidence type="ECO:0000256" key="9">
    <source>
        <dbReference type="ARBA" id="ARBA00023204"/>
    </source>
</evidence>
<dbReference type="InterPro" id="IPR027417">
    <property type="entry name" value="P-loop_NTPase"/>
</dbReference>
<keyword evidence="12 13" id="KW-0742">SOS response</keyword>
<dbReference type="HAMAP" id="MF_00204">
    <property type="entry name" value="UvrB"/>
    <property type="match status" value="1"/>
</dbReference>
<keyword evidence="9 12" id="KW-0234">DNA repair</keyword>
<evidence type="ECO:0000256" key="2">
    <source>
        <dbReference type="ARBA" id="ARBA00008533"/>
    </source>
</evidence>
<dbReference type="GO" id="GO:0006289">
    <property type="term" value="P:nucleotide-excision repair"/>
    <property type="evidence" value="ECO:0007669"/>
    <property type="project" value="UniProtKB-UniRule"/>
</dbReference>